<evidence type="ECO:0000259" key="5">
    <source>
        <dbReference type="SMART" id="SM00563"/>
    </source>
</evidence>
<evidence type="ECO:0000256" key="3">
    <source>
        <dbReference type="ARBA" id="ARBA00023315"/>
    </source>
</evidence>
<keyword evidence="4" id="KW-0812">Transmembrane</keyword>
<evidence type="ECO:0000256" key="2">
    <source>
        <dbReference type="ARBA" id="ARBA00022679"/>
    </source>
</evidence>
<dbReference type="EMBL" id="GGYP01001491">
    <property type="protein sequence ID" value="MDE46262.1"/>
    <property type="molecule type" value="Transcribed_RNA"/>
</dbReference>
<dbReference type="SUPFAM" id="SSF69593">
    <property type="entry name" value="Glycerol-3-phosphate (1)-acyltransferase"/>
    <property type="match status" value="1"/>
</dbReference>
<dbReference type="Pfam" id="PF16076">
    <property type="entry name" value="Acyltransf_C"/>
    <property type="match status" value="1"/>
</dbReference>
<feature type="transmembrane region" description="Helical" evidence="4">
    <location>
        <begin position="20"/>
        <end position="41"/>
    </location>
</feature>
<proteinExistence type="inferred from homology"/>
<comment type="similarity">
    <text evidence="1">Belongs to the 1-acyl-sn-glycerol-3-phosphate acyltransferase family.</text>
</comment>
<accession>A0A6G1S8I4</accession>
<dbReference type="Pfam" id="PF01553">
    <property type="entry name" value="Acyltransferase"/>
    <property type="match status" value="1"/>
</dbReference>
<keyword evidence="4" id="KW-1133">Transmembrane helix</keyword>
<keyword evidence="2 6" id="KW-0808">Transferase</keyword>
<dbReference type="CDD" id="cd07990">
    <property type="entry name" value="LPLAT_LCLAT1-like"/>
    <property type="match status" value="1"/>
</dbReference>
<dbReference type="GO" id="GO:0003841">
    <property type="term" value="F:1-acylglycerol-3-phosphate O-acyltransferase activity"/>
    <property type="evidence" value="ECO:0007669"/>
    <property type="project" value="TreeGrafter"/>
</dbReference>
<feature type="transmembrane region" description="Helical" evidence="4">
    <location>
        <begin position="348"/>
        <end position="370"/>
    </location>
</feature>
<dbReference type="PANTHER" id="PTHR10983">
    <property type="entry name" value="1-ACYLGLYCEROL-3-PHOSPHATE ACYLTRANSFERASE-RELATED"/>
    <property type="match status" value="1"/>
</dbReference>
<organism evidence="6">
    <name type="scientific">Aceria tosichella</name>
    <name type="common">wheat curl mite</name>
    <dbReference type="NCBI Taxonomy" id="561515"/>
    <lineage>
        <taxon>Eukaryota</taxon>
        <taxon>Metazoa</taxon>
        <taxon>Ecdysozoa</taxon>
        <taxon>Arthropoda</taxon>
        <taxon>Chelicerata</taxon>
        <taxon>Arachnida</taxon>
        <taxon>Acari</taxon>
        <taxon>Acariformes</taxon>
        <taxon>Trombidiformes</taxon>
        <taxon>Prostigmata</taxon>
        <taxon>Eupodina</taxon>
        <taxon>Eriophyoidea</taxon>
        <taxon>Eriophyidae</taxon>
        <taxon>Eriophyinae</taxon>
        <taxon>Aceriini</taxon>
        <taxon>Aceria</taxon>
    </lineage>
</organism>
<keyword evidence="4" id="KW-0472">Membrane</keyword>
<reference evidence="6" key="1">
    <citation type="submission" date="2018-10" db="EMBL/GenBank/DDBJ databases">
        <title>Transcriptome assembly of Aceria tosichella (Wheat curl mite) Type 2.</title>
        <authorList>
            <person name="Scully E.D."/>
            <person name="Geib S.M."/>
            <person name="Palmer N.A."/>
            <person name="Gupta A.K."/>
            <person name="Sarath G."/>
            <person name="Tatineni S."/>
        </authorList>
    </citation>
    <scope>NUCLEOTIDE SEQUENCE</scope>
    <source>
        <strain evidence="6">LincolnNE</strain>
    </source>
</reference>
<dbReference type="GO" id="GO:0012505">
    <property type="term" value="C:endomembrane system"/>
    <property type="evidence" value="ECO:0007669"/>
    <property type="project" value="TreeGrafter"/>
</dbReference>
<dbReference type="PANTHER" id="PTHR10983:SF24">
    <property type="entry name" value="1-ACYLGLYCEROL-3-PHOSPHATE O-ACYLTRANSFERASE 3, ISOFORM E-RELATED"/>
    <property type="match status" value="1"/>
</dbReference>
<dbReference type="InterPro" id="IPR002123">
    <property type="entry name" value="Plipid/glycerol_acylTrfase"/>
</dbReference>
<gene>
    <name evidence="6" type="primary">AGPAT4_0</name>
    <name evidence="6" type="ORF">g.5270</name>
</gene>
<keyword evidence="3 6" id="KW-0012">Acyltransferase</keyword>
<evidence type="ECO:0000256" key="4">
    <source>
        <dbReference type="SAM" id="Phobius"/>
    </source>
</evidence>
<dbReference type="SMART" id="SM00563">
    <property type="entry name" value="PlsC"/>
    <property type="match status" value="1"/>
</dbReference>
<sequence length="388" mass="44970">MPNQPNIIDKLRSYIGYATLLSFLISGLILNVAQLFVYVLVRPFSQKLFREINHYLQYSYWSQSVAVTDWNTNVKCRIYFKDEQSYKEFGSISGVVIANHRYDIDWLAAWMLSDKLGTLGSDKAMLKSSLRYVPVIGWGWSLCDMIFLSRNWQKDRENLAKQMGILVTYPRSLILSYFEGTRFTPKKYEASVAFAEEKKLPIRLKHHLIPRTRGFHCMTQVIKSKIEADPKLKYGLYNFQVALDNDDNTKASLTSILGGTETTIHIYVERLDVTKVPTDTDEENSKYLFELYQEKDRLFEYFKEHGRFPGVEKPYKPRLPTLLNWCAWMVVTYVTLVYQYYVCFTSGSTLYIVLMLTLTLSVVFSVRVMVNSTKVSKSSSYGTSAKSK</sequence>
<dbReference type="AlphaFoldDB" id="A0A6G1S8I4"/>
<dbReference type="InterPro" id="IPR032098">
    <property type="entry name" value="Acyltransf_C"/>
</dbReference>
<feature type="domain" description="Phospholipid/glycerol acyltransferase" evidence="5">
    <location>
        <begin position="94"/>
        <end position="216"/>
    </location>
</feature>
<protein>
    <submittedName>
        <fullName evidence="6">1-acyl-sn-glycerol-3-phosphate acyltransferase delta</fullName>
    </submittedName>
</protein>
<feature type="transmembrane region" description="Helical" evidence="4">
    <location>
        <begin position="322"/>
        <end position="342"/>
    </location>
</feature>
<name>A0A6G1S8I4_9ACAR</name>
<evidence type="ECO:0000256" key="1">
    <source>
        <dbReference type="ARBA" id="ARBA00008655"/>
    </source>
</evidence>
<evidence type="ECO:0000313" key="6">
    <source>
        <dbReference type="EMBL" id="MDE46262.1"/>
    </source>
</evidence>